<dbReference type="AlphaFoldDB" id="A0A8J9VKH7"/>
<dbReference type="InterPro" id="IPR016181">
    <property type="entry name" value="Acyl_CoA_acyltransferase"/>
</dbReference>
<evidence type="ECO:0000256" key="1">
    <source>
        <dbReference type="RuleBase" id="RU368002"/>
    </source>
</evidence>
<gene>
    <name evidence="3" type="ORF">BINO364_LOCUS10030</name>
</gene>
<dbReference type="SUPFAM" id="SSF55729">
    <property type="entry name" value="Acyl-CoA N-acyltransferases (Nat)"/>
    <property type="match status" value="1"/>
</dbReference>
<feature type="domain" description="GCN5-related N-acetyltransferase Rv2170-like" evidence="2">
    <location>
        <begin position="23"/>
        <end position="84"/>
    </location>
</feature>
<dbReference type="EMBL" id="OV170224">
    <property type="protein sequence ID" value="CAH0724303.1"/>
    <property type="molecule type" value="Genomic_DNA"/>
</dbReference>
<dbReference type="Pfam" id="PF08445">
    <property type="entry name" value="FR47"/>
    <property type="match status" value="1"/>
</dbReference>
<organism evidence="3 4">
    <name type="scientific">Brenthis ino</name>
    <name type="common">lesser marbled fritillary</name>
    <dbReference type="NCBI Taxonomy" id="405034"/>
    <lineage>
        <taxon>Eukaryota</taxon>
        <taxon>Metazoa</taxon>
        <taxon>Ecdysozoa</taxon>
        <taxon>Arthropoda</taxon>
        <taxon>Hexapoda</taxon>
        <taxon>Insecta</taxon>
        <taxon>Pterygota</taxon>
        <taxon>Neoptera</taxon>
        <taxon>Endopterygota</taxon>
        <taxon>Lepidoptera</taxon>
        <taxon>Glossata</taxon>
        <taxon>Ditrysia</taxon>
        <taxon>Papilionoidea</taxon>
        <taxon>Nymphalidae</taxon>
        <taxon>Heliconiinae</taxon>
        <taxon>Argynnini</taxon>
        <taxon>Brenthis</taxon>
    </lineage>
</organism>
<dbReference type="Gene3D" id="3.40.630.30">
    <property type="match status" value="1"/>
</dbReference>
<dbReference type="PANTHER" id="PTHR15298:SF1">
    <property type="entry name" value="GLYCINE N-ACYLTRANSFERASE-LIKE PROTEIN"/>
    <property type="match status" value="1"/>
</dbReference>
<dbReference type="GO" id="GO:0047961">
    <property type="term" value="F:glycine N-acyltransferase activity"/>
    <property type="evidence" value="ECO:0007669"/>
    <property type="project" value="InterPro"/>
</dbReference>
<dbReference type="InterPro" id="IPR013653">
    <property type="entry name" value="GCN5-like_dom"/>
</dbReference>
<protein>
    <recommendedName>
        <fullName evidence="1">Glycine N-acyltransferase-like protein</fullName>
        <ecNumber evidence="1">2.3.1.-</ecNumber>
    </recommendedName>
</protein>
<dbReference type="OrthoDB" id="61870at2759"/>
<evidence type="ECO:0000313" key="3">
    <source>
        <dbReference type="EMBL" id="CAH0724303.1"/>
    </source>
</evidence>
<dbReference type="InterPro" id="IPR010313">
    <property type="entry name" value="Glycine_N-acyltransferase"/>
</dbReference>
<keyword evidence="4" id="KW-1185">Reference proteome</keyword>
<evidence type="ECO:0000259" key="2">
    <source>
        <dbReference type="Pfam" id="PF08445"/>
    </source>
</evidence>
<sequence>MLSGYPGSEWYFDLLIKAKLGYGLFVNGELVAWVFIKEIGALGHLYTLEDHRRKGYGELVLKLISNWLLEKNKYVFAFCVDGNKVELNLNCLGGVVASMYGCTPGGPGFESRVGPSLVIESFCISKPQ</sequence>
<dbReference type="Proteomes" id="UP000838878">
    <property type="component" value="Chromosome 4"/>
</dbReference>
<comment type="similarity">
    <text evidence="1">Belongs to the glycine N-acyltransferase family.</text>
</comment>
<dbReference type="GO" id="GO:0005739">
    <property type="term" value="C:mitochondrion"/>
    <property type="evidence" value="ECO:0007669"/>
    <property type="project" value="InterPro"/>
</dbReference>
<dbReference type="EC" id="2.3.1.-" evidence="1"/>
<dbReference type="CDD" id="cd04301">
    <property type="entry name" value="NAT_SF"/>
    <property type="match status" value="1"/>
</dbReference>
<proteinExistence type="inferred from homology"/>
<reference evidence="3" key="1">
    <citation type="submission" date="2021-12" db="EMBL/GenBank/DDBJ databases">
        <authorList>
            <person name="Martin H S."/>
        </authorList>
    </citation>
    <scope>NUCLEOTIDE SEQUENCE</scope>
</reference>
<keyword evidence="1" id="KW-0808">Transferase</keyword>
<dbReference type="PANTHER" id="PTHR15298">
    <property type="entry name" value="L-COA N-ACYLTRANSFERASE-RELATED"/>
    <property type="match status" value="1"/>
</dbReference>
<name>A0A8J9VKH7_9NEOP</name>
<accession>A0A8J9VKH7</accession>
<evidence type="ECO:0000313" key="4">
    <source>
        <dbReference type="Proteomes" id="UP000838878"/>
    </source>
</evidence>
<keyword evidence="1" id="KW-0012">Acyltransferase</keyword>
<feature type="non-terminal residue" evidence="3">
    <location>
        <position position="128"/>
    </location>
</feature>